<dbReference type="Gene3D" id="1.10.340.30">
    <property type="entry name" value="Hypothetical protein, domain 2"/>
    <property type="match status" value="1"/>
</dbReference>
<gene>
    <name evidence="2" type="ORF">BN11_2340008</name>
</gene>
<dbReference type="SUPFAM" id="SSF48150">
    <property type="entry name" value="DNA-glycosylase"/>
    <property type="match status" value="1"/>
</dbReference>
<name>W6JVS1_9MICO</name>
<evidence type="ECO:0000313" key="3">
    <source>
        <dbReference type="Proteomes" id="UP000035763"/>
    </source>
</evidence>
<evidence type="ECO:0000259" key="1">
    <source>
        <dbReference type="Pfam" id="PF00730"/>
    </source>
</evidence>
<dbReference type="NCBIfam" id="TIGR03252">
    <property type="entry name" value="HhH-GPD-type base excision DNA repair protein"/>
    <property type="match status" value="1"/>
</dbReference>
<dbReference type="Proteomes" id="UP000035763">
    <property type="component" value="Unassembled WGS sequence"/>
</dbReference>
<dbReference type="GO" id="GO:0003824">
    <property type="term" value="F:catalytic activity"/>
    <property type="evidence" value="ECO:0007669"/>
    <property type="project" value="InterPro"/>
</dbReference>
<dbReference type="STRING" id="1193182.BN11_2340008"/>
<evidence type="ECO:0000313" key="2">
    <source>
        <dbReference type="EMBL" id="CCH73137.1"/>
    </source>
</evidence>
<reference evidence="2 3" key="1">
    <citation type="journal article" date="2013" name="ISME J.">
        <title>A metabolic model for members of the genus Tetrasphaera involved in enhanced biological phosphorus removal.</title>
        <authorList>
            <person name="Kristiansen R."/>
            <person name="Nguyen H.T.T."/>
            <person name="Saunders A.M."/>
            <person name="Nielsen J.L."/>
            <person name="Wimmer R."/>
            <person name="Le V.Q."/>
            <person name="McIlroy S.J."/>
            <person name="Petrovski S."/>
            <person name="Seviour R.J."/>
            <person name="Calteau A."/>
            <person name="Nielsen K.L."/>
            <person name="Nielsen P.H."/>
        </authorList>
    </citation>
    <scope>NUCLEOTIDE SEQUENCE [LARGE SCALE GENOMIC DNA]</scope>
    <source>
        <strain evidence="2 3">Ben110</strain>
    </source>
</reference>
<sequence>MRPSTPKLGRTRLFLGNCGAAGYLIPLVAKPELADKLSSTSSHPCDAPNNLAPMSQLRIAQDEHADEVLSTDPFGLLVGMLLDQQFPMERAFAGPAKILDRFGTLDPAVIATADPAPFSDLCATPPAIHRYGRSMAGRVQELARTVVESYGGDAAAIWTGARDTNDLLARLKALPGFGDQKARIFAALLGKQLGVTPDGWREAIGPYAEPGSFRSVADVVDPDSLQKVRDFKKAAKAKAKANT</sequence>
<dbReference type="GO" id="GO:0006284">
    <property type="term" value="P:base-excision repair"/>
    <property type="evidence" value="ECO:0007669"/>
    <property type="project" value="InterPro"/>
</dbReference>
<dbReference type="InterPro" id="IPR003265">
    <property type="entry name" value="HhH-GPD_domain"/>
</dbReference>
<comment type="caution">
    <text evidence="2">The sequence shown here is derived from an EMBL/GenBank/DDBJ whole genome shotgun (WGS) entry which is preliminary data.</text>
</comment>
<feature type="domain" description="HhH-GPD" evidence="1">
    <location>
        <begin position="78"/>
        <end position="175"/>
    </location>
</feature>
<dbReference type="EMBL" id="CAJA01000151">
    <property type="protein sequence ID" value="CCH73137.1"/>
    <property type="molecule type" value="Genomic_DNA"/>
</dbReference>
<dbReference type="InterPro" id="IPR011257">
    <property type="entry name" value="DNA_glycosylase"/>
</dbReference>
<dbReference type="Pfam" id="PF00730">
    <property type="entry name" value="HhH-GPD"/>
    <property type="match status" value="1"/>
</dbReference>
<dbReference type="InterPro" id="IPR017658">
    <property type="entry name" value="HhH-GPD_base_excis"/>
</dbReference>
<dbReference type="AlphaFoldDB" id="W6JVS1"/>
<organism evidence="2 3">
    <name type="scientific">Nostocoides australiense Ben110</name>
    <dbReference type="NCBI Taxonomy" id="1193182"/>
    <lineage>
        <taxon>Bacteria</taxon>
        <taxon>Bacillati</taxon>
        <taxon>Actinomycetota</taxon>
        <taxon>Actinomycetes</taxon>
        <taxon>Micrococcales</taxon>
        <taxon>Intrasporangiaceae</taxon>
        <taxon>Nostocoides</taxon>
    </lineage>
</organism>
<keyword evidence="3" id="KW-1185">Reference proteome</keyword>
<protein>
    <submittedName>
        <fullName evidence="2">HhH-GPD family protein (Modular protein)</fullName>
    </submittedName>
</protein>
<accession>W6JVS1</accession>
<proteinExistence type="predicted"/>